<reference evidence="3 4" key="1">
    <citation type="submission" date="2019-02" db="EMBL/GenBank/DDBJ databases">
        <title>Deep-cultivation of Planctomycetes and their phenomic and genomic characterization uncovers novel biology.</title>
        <authorList>
            <person name="Wiegand S."/>
            <person name="Jogler M."/>
            <person name="Boedeker C."/>
            <person name="Pinto D."/>
            <person name="Vollmers J."/>
            <person name="Rivas-Marin E."/>
            <person name="Kohn T."/>
            <person name="Peeters S.H."/>
            <person name="Heuer A."/>
            <person name="Rast P."/>
            <person name="Oberbeckmann S."/>
            <person name="Bunk B."/>
            <person name="Jeske O."/>
            <person name="Meyerdierks A."/>
            <person name="Storesund J.E."/>
            <person name="Kallscheuer N."/>
            <person name="Luecker S."/>
            <person name="Lage O.M."/>
            <person name="Pohl T."/>
            <person name="Merkel B.J."/>
            <person name="Hornburger P."/>
            <person name="Mueller R.-W."/>
            <person name="Bruemmer F."/>
            <person name="Labrenz M."/>
            <person name="Spormann A.M."/>
            <person name="Op Den Camp H."/>
            <person name="Overmann J."/>
            <person name="Amann R."/>
            <person name="Jetten M.S.M."/>
            <person name="Mascher T."/>
            <person name="Medema M.H."/>
            <person name="Devos D.P."/>
            <person name="Kaster A.-K."/>
            <person name="Ovreas L."/>
            <person name="Rohde M."/>
            <person name="Galperin M.Y."/>
            <person name="Jogler C."/>
        </authorList>
    </citation>
    <scope>NUCLEOTIDE SEQUENCE [LARGE SCALE GENOMIC DNA]</scope>
    <source>
        <strain evidence="3 4">CA13</strain>
    </source>
</reference>
<evidence type="ECO:0000313" key="4">
    <source>
        <dbReference type="Proteomes" id="UP000315010"/>
    </source>
</evidence>
<dbReference type="NCBIfam" id="TIGR02595">
    <property type="entry name" value="PEP_CTERM"/>
    <property type="match status" value="1"/>
</dbReference>
<gene>
    <name evidence="3" type="ORF">CA13_04440</name>
</gene>
<feature type="transmembrane region" description="Helical" evidence="1">
    <location>
        <begin position="400"/>
        <end position="426"/>
    </location>
</feature>
<dbReference type="InterPro" id="IPR013424">
    <property type="entry name" value="Ice-binding_C"/>
</dbReference>
<dbReference type="AlphaFoldDB" id="A0A5C5YWX6"/>
<comment type="caution">
    <text evidence="3">The sequence shown here is derived from an EMBL/GenBank/DDBJ whole genome shotgun (WGS) entry which is preliminary data.</text>
</comment>
<protein>
    <recommendedName>
        <fullName evidence="2">Ice-binding protein C-terminal domain-containing protein</fullName>
    </recommendedName>
</protein>
<dbReference type="Pfam" id="PF07589">
    <property type="entry name" value="PEP-CTERM"/>
    <property type="match status" value="1"/>
</dbReference>
<proteinExistence type="predicted"/>
<sequence length="432" mass="45974">MRLEIILYYLKRMAPKRNPNGPTYHLEKMGLMTRIANNQMTQFPTRRGKSILAFAFCIVFAGWGASFVRGEVAYEFTKVADRPIGNAGNLGLFPGLNNNNQVSYVVRSSLTTGDIMRWDSGASVNLGTGSFITQVPINDAGAIAFDNGSKGYVADDTGVVELFSSSRGVDVYGINASGDVVAALENSSGNYEVRTRRAGGSSRRIFSDASNSEYLTYGSGGPPSPDINASGDVVARGTLRETFRDGIHIHTSSGIITVDDTLGPLRRFGNIVDINDSGDVAYYGTPDDQISSAVRDLYLYTSGVGSSIIADHSDFNSISEAGMVINNHGDVLFNATAGGVAGLFIGGNPATDRVLSVGATLDGGVATSLLVREGMLNDAGNFVFTAYLDDNMDGTADRNAVFFASATAVPEPSSLALFAMTAFVFVKRKRRR</sequence>
<keyword evidence="1" id="KW-1133">Transmembrane helix</keyword>
<keyword evidence="1" id="KW-0812">Transmembrane</keyword>
<evidence type="ECO:0000256" key="1">
    <source>
        <dbReference type="SAM" id="Phobius"/>
    </source>
</evidence>
<accession>A0A5C5YWX6</accession>
<name>A0A5C5YWX6_9BACT</name>
<keyword evidence="1" id="KW-0472">Membrane</keyword>
<organism evidence="3 4">
    <name type="scientific">Novipirellula herctigrandis</name>
    <dbReference type="NCBI Taxonomy" id="2527986"/>
    <lineage>
        <taxon>Bacteria</taxon>
        <taxon>Pseudomonadati</taxon>
        <taxon>Planctomycetota</taxon>
        <taxon>Planctomycetia</taxon>
        <taxon>Pirellulales</taxon>
        <taxon>Pirellulaceae</taxon>
        <taxon>Novipirellula</taxon>
    </lineage>
</organism>
<feature type="domain" description="Ice-binding protein C-terminal" evidence="2">
    <location>
        <begin position="408"/>
        <end position="431"/>
    </location>
</feature>
<dbReference type="EMBL" id="SJPJ01000001">
    <property type="protein sequence ID" value="TWT79047.1"/>
    <property type="molecule type" value="Genomic_DNA"/>
</dbReference>
<dbReference type="Proteomes" id="UP000315010">
    <property type="component" value="Unassembled WGS sequence"/>
</dbReference>
<evidence type="ECO:0000313" key="3">
    <source>
        <dbReference type="EMBL" id="TWT79047.1"/>
    </source>
</evidence>
<keyword evidence="4" id="KW-1185">Reference proteome</keyword>
<evidence type="ECO:0000259" key="2">
    <source>
        <dbReference type="Pfam" id="PF07589"/>
    </source>
</evidence>